<sequence length="322" mass="34401">MSDEQSAPTCYRHRNRQTYLRCVRCDKPICADCRIDAPVGFQCPDCVAAGRRTMRKTRSSFGGGARAGAAGTVTKVLIGLNVAVFLLAVISAGSLAAATTSGSTPLHWLGAQIGYLPGYQSGALLPGNIGFVTDTAATVDIFGRAVSMPFVADGGYYRMVTAMFMHFGVFHLLFNMVVLWMLGRVLERDLGPARFLAAYMLSGLAGSVAVYLFAFDTSTAGASGAVYGLFGLLIMVNRKLRRDNQGIYVLLGLNLVLTLVMGFSFAGHVGGLVGGFVCGAILTFTPRERRYLHWVGFAVLLAALAAATFFQTGVLDNQYDIV</sequence>
<feature type="domain" description="B box-type" evidence="8">
    <location>
        <begin position="5"/>
        <end position="34"/>
    </location>
</feature>
<feature type="transmembrane region" description="Helical" evidence="7">
    <location>
        <begin position="195"/>
        <end position="214"/>
    </location>
</feature>
<feature type="transmembrane region" description="Helical" evidence="7">
    <location>
        <begin position="220"/>
        <end position="236"/>
    </location>
</feature>
<dbReference type="Gene3D" id="1.20.1540.10">
    <property type="entry name" value="Rhomboid-like"/>
    <property type="match status" value="1"/>
</dbReference>
<protein>
    <submittedName>
        <fullName evidence="9">Rhomboid family intramembrane serine protease</fullName>
    </submittedName>
</protein>
<dbReference type="InterPro" id="IPR050925">
    <property type="entry name" value="Rhomboid_protease_S54"/>
</dbReference>
<comment type="caution">
    <text evidence="9">The sequence shown here is derived from an EMBL/GenBank/DDBJ whole genome shotgun (WGS) entry which is preliminary data.</text>
</comment>
<keyword evidence="3 7" id="KW-0812">Transmembrane</keyword>
<keyword evidence="10" id="KW-1185">Reference proteome</keyword>
<dbReference type="Proteomes" id="UP000681341">
    <property type="component" value="Unassembled WGS sequence"/>
</dbReference>
<keyword evidence="5 7" id="KW-1133">Transmembrane helix</keyword>
<feature type="transmembrane region" description="Helical" evidence="7">
    <location>
        <begin position="156"/>
        <end position="183"/>
    </location>
</feature>
<dbReference type="InterPro" id="IPR022764">
    <property type="entry name" value="Peptidase_S54_rhomboid_dom"/>
</dbReference>
<proteinExistence type="inferred from homology"/>
<feature type="transmembrane region" description="Helical" evidence="7">
    <location>
        <begin position="248"/>
        <end position="271"/>
    </location>
</feature>
<dbReference type="InterPro" id="IPR000315">
    <property type="entry name" value="Znf_B-box"/>
</dbReference>
<evidence type="ECO:0000256" key="1">
    <source>
        <dbReference type="ARBA" id="ARBA00004141"/>
    </source>
</evidence>
<dbReference type="GO" id="GO:0008233">
    <property type="term" value="F:peptidase activity"/>
    <property type="evidence" value="ECO:0007669"/>
    <property type="project" value="UniProtKB-KW"/>
</dbReference>
<dbReference type="GO" id="GO:0006508">
    <property type="term" value="P:proteolysis"/>
    <property type="evidence" value="ECO:0007669"/>
    <property type="project" value="UniProtKB-KW"/>
</dbReference>
<dbReference type="RefSeq" id="WP_208497230.1">
    <property type="nucleotide sequence ID" value="NZ_JAGFNP010000008.1"/>
</dbReference>
<organism evidence="9 10">
    <name type="scientific">Glycomyces niveus</name>
    <dbReference type="NCBI Taxonomy" id="2820287"/>
    <lineage>
        <taxon>Bacteria</taxon>
        <taxon>Bacillati</taxon>
        <taxon>Actinomycetota</taxon>
        <taxon>Actinomycetes</taxon>
        <taxon>Glycomycetales</taxon>
        <taxon>Glycomycetaceae</taxon>
        <taxon>Glycomyces</taxon>
    </lineage>
</organism>
<comment type="similarity">
    <text evidence="2">Belongs to the peptidase S54 family.</text>
</comment>
<evidence type="ECO:0000256" key="5">
    <source>
        <dbReference type="ARBA" id="ARBA00022989"/>
    </source>
</evidence>
<feature type="transmembrane region" description="Helical" evidence="7">
    <location>
        <begin position="291"/>
        <end position="310"/>
    </location>
</feature>
<dbReference type="SUPFAM" id="SSF144091">
    <property type="entry name" value="Rhomboid-like"/>
    <property type="match status" value="1"/>
</dbReference>
<keyword evidence="6 7" id="KW-0472">Membrane</keyword>
<accession>A0ABS3U5U9</accession>
<reference evidence="9 10" key="1">
    <citation type="submission" date="2021-03" db="EMBL/GenBank/DDBJ databases">
        <title>Glycomyces sp. nov., a novel actinomycete isolated from soil.</title>
        <authorList>
            <person name="Yang X."/>
            <person name="Xu X."/>
        </authorList>
    </citation>
    <scope>NUCLEOTIDE SEQUENCE [LARGE SCALE GENOMIC DNA]</scope>
    <source>
        <strain evidence="9 10">NEAU-S30</strain>
    </source>
</reference>
<dbReference type="PANTHER" id="PTHR43731:SF14">
    <property type="entry name" value="PRESENILIN-ASSOCIATED RHOMBOID-LIKE PROTEIN, MITOCHONDRIAL"/>
    <property type="match status" value="1"/>
</dbReference>
<keyword evidence="4" id="KW-0378">Hydrolase</keyword>
<gene>
    <name evidence="9" type="ORF">J5V16_15045</name>
</gene>
<evidence type="ECO:0000256" key="4">
    <source>
        <dbReference type="ARBA" id="ARBA00022801"/>
    </source>
</evidence>
<dbReference type="Pfam" id="PF01694">
    <property type="entry name" value="Rhomboid"/>
    <property type="match status" value="1"/>
</dbReference>
<name>A0ABS3U5U9_9ACTN</name>
<evidence type="ECO:0000313" key="10">
    <source>
        <dbReference type="Proteomes" id="UP000681341"/>
    </source>
</evidence>
<dbReference type="InterPro" id="IPR035952">
    <property type="entry name" value="Rhomboid-like_sf"/>
</dbReference>
<evidence type="ECO:0000256" key="2">
    <source>
        <dbReference type="ARBA" id="ARBA00009045"/>
    </source>
</evidence>
<evidence type="ECO:0000313" key="9">
    <source>
        <dbReference type="EMBL" id="MBO3734142.1"/>
    </source>
</evidence>
<evidence type="ECO:0000259" key="8">
    <source>
        <dbReference type="PROSITE" id="PS50119"/>
    </source>
</evidence>
<dbReference type="PROSITE" id="PS50119">
    <property type="entry name" value="ZF_BBOX"/>
    <property type="match status" value="1"/>
</dbReference>
<evidence type="ECO:0000256" key="7">
    <source>
        <dbReference type="SAM" id="Phobius"/>
    </source>
</evidence>
<feature type="transmembrane region" description="Helical" evidence="7">
    <location>
        <begin position="76"/>
        <end position="98"/>
    </location>
</feature>
<dbReference type="PANTHER" id="PTHR43731">
    <property type="entry name" value="RHOMBOID PROTEASE"/>
    <property type="match status" value="1"/>
</dbReference>
<dbReference type="EMBL" id="JAGFNP010000008">
    <property type="protein sequence ID" value="MBO3734142.1"/>
    <property type="molecule type" value="Genomic_DNA"/>
</dbReference>
<evidence type="ECO:0000256" key="6">
    <source>
        <dbReference type="ARBA" id="ARBA00023136"/>
    </source>
</evidence>
<evidence type="ECO:0000256" key="3">
    <source>
        <dbReference type="ARBA" id="ARBA00022692"/>
    </source>
</evidence>
<keyword evidence="9" id="KW-0645">Protease</keyword>
<comment type="subcellular location">
    <subcellularLocation>
        <location evidence="1">Membrane</location>
        <topology evidence="1">Multi-pass membrane protein</topology>
    </subcellularLocation>
</comment>